<dbReference type="PANTHER" id="PTHR23342">
    <property type="entry name" value="N-ACETYLGLUTAMATE SYNTHASE"/>
    <property type="match status" value="1"/>
</dbReference>
<evidence type="ECO:0000256" key="7">
    <source>
        <dbReference type="ARBA" id="ARBA00022840"/>
    </source>
</evidence>
<feature type="binding site" evidence="9">
    <location>
        <position position="196"/>
    </location>
    <ligand>
        <name>substrate</name>
    </ligand>
</feature>
<comment type="subcellular location">
    <subcellularLocation>
        <location evidence="9">Cytoplasm</location>
    </subcellularLocation>
</comment>
<dbReference type="RefSeq" id="WP_130649858.1">
    <property type="nucleotide sequence ID" value="NZ_BMHA01000008.1"/>
</dbReference>
<comment type="function">
    <text evidence="9">Catalyzes the ATP-dependent phosphorylation of N-acetyl-L-glutamate.</text>
</comment>
<dbReference type="NCBIfam" id="TIGR00761">
    <property type="entry name" value="argB"/>
    <property type="match status" value="1"/>
</dbReference>
<dbReference type="UniPathway" id="UPA00068">
    <property type="reaction ID" value="UER00107"/>
</dbReference>
<dbReference type="PRINTS" id="PR00474">
    <property type="entry name" value="GLU5KINASE"/>
</dbReference>
<dbReference type="InterPro" id="IPR001048">
    <property type="entry name" value="Asp/Glu/Uridylate_kinase"/>
</dbReference>
<evidence type="ECO:0000313" key="11">
    <source>
        <dbReference type="EMBL" id="GGI07500.1"/>
    </source>
</evidence>
<feature type="site" description="Transition state stabilizer" evidence="9">
    <location>
        <position position="43"/>
    </location>
</feature>
<dbReference type="HAMAP" id="MF_00082">
    <property type="entry name" value="ArgB"/>
    <property type="match status" value="1"/>
</dbReference>
<dbReference type="EC" id="2.7.2.8" evidence="9"/>
<name>A0A8J3ABJ2_9ACTN</name>
<dbReference type="GO" id="GO:0005737">
    <property type="term" value="C:cytoplasm"/>
    <property type="evidence" value="ECO:0007669"/>
    <property type="project" value="UniProtKB-SubCell"/>
</dbReference>
<dbReference type="InterPro" id="IPR004662">
    <property type="entry name" value="AcgluKinase_fam"/>
</dbReference>
<dbReference type="AlphaFoldDB" id="A0A8J3ABJ2"/>
<dbReference type="OrthoDB" id="9803155at2"/>
<evidence type="ECO:0000256" key="3">
    <source>
        <dbReference type="ARBA" id="ARBA00022605"/>
    </source>
</evidence>
<dbReference type="Gene3D" id="3.40.1160.10">
    <property type="entry name" value="Acetylglutamate kinase-like"/>
    <property type="match status" value="1"/>
</dbReference>
<dbReference type="GO" id="GO:0005524">
    <property type="term" value="F:ATP binding"/>
    <property type="evidence" value="ECO:0007669"/>
    <property type="project" value="UniProtKB-UniRule"/>
</dbReference>
<keyword evidence="2 9" id="KW-0055">Arginine biosynthesis</keyword>
<keyword evidence="12" id="KW-1185">Reference proteome</keyword>
<keyword evidence="5 9" id="KW-0547">Nucleotide-binding</keyword>
<evidence type="ECO:0000259" key="10">
    <source>
        <dbReference type="Pfam" id="PF00696"/>
    </source>
</evidence>
<dbReference type="GO" id="GO:0003991">
    <property type="term" value="F:acetylglutamate kinase activity"/>
    <property type="evidence" value="ECO:0007669"/>
    <property type="project" value="UniProtKB-UniRule"/>
</dbReference>
<dbReference type="PANTHER" id="PTHR23342:SF0">
    <property type="entry name" value="N-ACETYLGLUTAMATE SYNTHASE, MITOCHONDRIAL"/>
    <property type="match status" value="1"/>
</dbReference>
<evidence type="ECO:0000256" key="6">
    <source>
        <dbReference type="ARBA" id="ARBA00022777"/>
    </source>
</evidence>
<feature type="site" description="Transition state stabilizer" evidence="9">
    <location>
        <position position="261"/>
    </location>
</feature>
<organism evidence="11 12">
    <name type="scientific">Egicoccus halophilus</name>
    <dbReference type="NCBI Taxonomy" id="1670830"/>
    <lineage>
        <taxon>Bacteria</taxon>
        <taxon>Bacillati</taxon>
        <taxon>Actinomycetota</taxon>
        <taxon>Nitriliruptoria</taxon>
        <taxon>Egicoccales</taxon>
        <taxon>Egicoccaceae</taxon>
        <taxon>Egicoccus</taxon>
    </lineage>
</organism>
<gene>
    <name evidence="9 11" type="primary">argB</name>
    <name evidence="11" type="ORF">GCM10011354_24410</name>
</gene>
<keyword evidence="6 9" id="KW-0418">Kinase</keyword>
<dbReference type="SUPFAM" id="SSF53633">
    <property type="entry name" value="Carbamate kinase-like"/>
    <property type="match status" value="1"/>
</dbReference>
<evidence type="ECO:0000256" key="5">
    <source>
        <dbReference type="ARBA" id="ARBA00022741"/>
    </source>
</evidence>
<feature type="binding site" evidence="9">
    <location>
        <position position="100"/>
    </location>
    <ligand>
        <name>substrate</name>
    </ligand>
</feature>
<sequence>MTSPTTETGPAHERVVAAQGKAAVLREALPWITRFHGQTVVIKYGGNAMVDDELKRSFAADVALLQFVGLRPVIVHGGGPQISALAGQLGVSSAFVGGLRVTDEAMMDVVRMSLLGQVNPELVGLVQAAGAPAVGVAGTDAGLLQVRPAVGPQGEDLGLVGEVERVDTGYLDELLGDGFLPVVATVGRDADGHERNVNADLAAGAIAAALGASKLVYLTDVEGLYQDFGDPERQSLMSEVSADGLQGMLDAGELHEGMRPKVRSIVRAIGEGVPQAHILDGRVLHAVLIEIFTDEGVGTMITAGGPS</sequence>
<proteinExistence type="inferred from homology"/>
<dbReference type="Pfam" id="PF00696">
    <property type="entry name" value="AA_kinase"/>
    <property type="match status" value="1"/>
</dbReference>
<comment type="pathway">
    <text evidence="1 9">Amino-acid biosynthesis; L-arginine biosynthesis; N(2)-acetyl-L-ornithine from L-glutamate: step 2/4.</text>
</comment>
<evidence type="ECO:0000256" key="8">
    <source>
        <dbReference type="ARBA" id="ARBA00048141"/>
    </source>
</evidence>
<keyword evidence="9" id="KW-0963">Cytoplasm</keyword>
<evidence type="ECO:0000256" key="9">
    <source>
        <dbReference type="HAMAP-Rule" id="MF_00082"/>
    </source>
</evidence>
<dbReference type="GO" id="GO:0042450">
    <property type="term" value="P:L-arginine biosynthetic process via ornithine"/>
    <property type="evidence" value="ECO:0007669"/>
    <property type="project" value="UniProtKB-UniRule"/>
</dbReference>
<keyword evidence="3 9" id="KW-0028">Amino-acid biosynthesis</keyword>
<dbReference type="InterPro" id="IPR037528">
    <property type="entry name" value="ArgB"/>
</dbReference>
<reference evidence="11" key="2">
    <citation type="submission" date="2020-09" db="EMBL/GenBank/DDBJ databases">
        <authorList>
            <person name="Sun Q."/>
            <person name="Zhou Y."/>
        </authorList>
    </citation>
    <scope>NUCLEOTIDE SEQUENCE</scope>
    <source>
        <strain evidence="11">CGMCC 1.14988</strain>
    </source>
</reference>
<accession>A0A8J3ABJ2</accession>
<dbReference type="Proteomes" id="UP000650511">
    <property type="component" value="Unassembled WGS sequence"/>
</dbReference>
<feature type="domain" description="Aspartate/glutamate/uridylate kinase" evidence="10">
    <location>
        <begin position="39"/>
        <end position="280"/>
    </location>
</feature>
<evidence type="ECO:0000256" key="2">
    <source>
        <dbReference type="ARBA" id="ARBA00022571"/>
    </source>
</evidence>
<dbReference type="PIRSF" id="PIRSF000728">
    <property type="entry name" value="NAGK"/>
    <property type="match status" value="1"/>
</dbReference>
<dbReference type="FunFam" id="3.40.1160.10:FF:000004">
    <property type="entry name" value="Acetylglutamate kinase"/>
    <property type="match status" value="1"/>
</dbReference>
<dbReference type="InterPro" id="IPR036393">
    <property type="entry name" value="AceGlu_kinase-like_sf"/>
</dbReference>
<dbReference type="InterPro" id="IPR001057">
    <property type="entry name" value="Glu/AcGlu_kinase"/>
</dbReference>
<comment type="catalytic activity">
    <reaction evidence="8 9">
        <text>N-acetyl-L-glutamate + ATP = N-acetyl-L-glutamyl 5-phosphate + ADP</text>
        <dbReference type="Rhea" id="RHEA:14629"/>
        <dbReference type="ChEBI" id="CHEBI:30616"/>
        <dbReference type="ChEBI" id="CHEBI:44337"/>
        <dbReference type="ChEBI" id="CHEBI:57936"/>
        <dbReference type="ChEBI" id="CHEBI:456216"/>
        <dbReference type="EC" id="2.7.2.8"/>
    </reaction>
</comment>
<comment type="similarity">
    <text evidence="9">Belongs to the acetylglutamate kinase family. ArgB subfamily.</text>
</comment>
<feature type="binding site" evidence="9">
    <location>
        <begin position="78"/>
        <end position="79"/>
    </location>
    <ligand>
        <name>substrate</name>
    </ligand>
</feature>
<dbReference type="EMBL" id="BMHA01000008">
    <property type="protein sequence ID" value="GGI07500.1"/>
    <property type="molecule type" value="Genomic_DNA"/>
</dbReference>
<reference evidence="11" key="1">
    <citation type="journal article" date="2014" name="Int. J. Syst. Evol. Microbiol.">
        <title>Complete genome sequence of Corynebacterium casei LMG S-19264T (=DSM 44701T), isolated from a smear-ripened cheese.</title>
        <authorList>
            <consortium name="US DOE Joint Genome Institute (JGI-PGF)"/>
            <person name="Walter F."/>
            <person name="Albersmeier A."/>
            <person name="Kalinowski J."/>
            <person name="Ruckert C."/>
        </authorList>
    </citation>
    <scope>NUCLEOTIDE SEQUENCE</scope>
    <source>
        <strain evidence="11">CGMCC 1.14988</strain>
    </source>
</reference>
<evidence type="ECO:0000256" key="4">
    <source>
        <dbReference type="ARBA" id="ARBA00022679"/>
    </source>
</evidence>
<evidence type="ECO:0000256" key="1">
    <source>
        <dbReference type="ARBA" id="ARBA00004828"/>
    </source>
</evidence>
<evidence type="ECO:0000313" key="12">
    <source>
        <dbReference type="Proteomes" id="UP000650511"/>
    </source>
</evidence>
<comment type="caution">
    <text evidence="11">The sequence shown here is derived from an EMBL/GenBank/DDBJ whole genome shotgun (WGS) entry which is preliminary data.</text>
</comment>
<protein>
    <recommendedName>
        <fullName evidence="9">Acetylglutamate kinase</fullName>
        <ecNumber evidence="9">2.7.2.8</ecNumber>
    </recommendedName>
    <alternativeName>
        <fullName evidence="9">N-acetyl-L-glutamate 5-phosphotransferase</fullName>
    </alternativeName>
    <alternativeName>
        <fullName evidence="9">NAG kinase</fullName>
        <shortName evidence="9">NAGK</shortName>
    </alternativeName>
</protein>
<keyword evidence="4 9" id="KW-0808">Transferase</keyword>
<keyword evidence="7 9" id="KW-0067">ATP-binding</keyword>